<dbReference type="PANTHER" id="PTHR34822">
    <property type="entry name" value="GRPB DOMAIN PROTEIN (AFU_ORTHOLOGUE AFUA_1G01530)"/>
    <property type="match status" value="1"/>
</dbReference>
<dbReference type="InterPro" id="IPR007344">
    <property type="entry name" value="GrpB/CoaE"/>
</dbReference>
<name>A4BB79_9GAMM</name>
<evidence type="ECO:0008006" key="3">
    <source>
        <dbReference type="Google" id="ProtNLM"/>
    </source>
</evidence>
<protein>
    <recommendedName>
        <fullName evidence="3">GrpB family protein</fullName>
    </recommendedName>
</protein>
<dbReference type="InterPro" id="IPR043519">
    <property type="entry name" value="NT_sf"/>
</dbReference>
<proteinExistence type="predicted"/>
<evidence type="ECO:0000313" key="2">
    <source>
        <dbReference type="Proteomes" id="UP000005953"/>
    </source>
</evidence>
<dbReference type="EMBL" id="AAOE01000003">
    <property type="protein sequence ID" value="EAR10692.1"/>
    <property type="molecule type" value="Genomic_DNA"/>
</dbReference>
<reference evidence="1 2" key="1">
    <citation type="submission" date="2006-02" db="EMBL/GenBank/DDBJ databases">
        <authorList>
            <person name="Pinhassi J."/>
            <person name="Pedros-Alio C."/>
            <person name="Ferriera S."/>
            <person name="Johnson J."/>
            <person name="Kravitz S."/>
            <person name="Halpern A."/>
            <person name="Remington K."/>
            <person name="Beeson K."/>
            <person name="Tran B."/>
            <person name="Rogers Y.-H."/>
            <person name="Friedman R."/>
            <person name="Venter J.C."/>
        </authorList>
    </citation>
    <scope>NUCLEOTIDE SEQUENCE [LARGE SCALE GENOMIC DNA]</scope>
    <source>
        <strain evidence="1 2">MED297</strain>
    </source>
</reference>
<dbReference type="HOGENOM" id="CLU_086407_4_2_6"/>
<keyword evidence="2" id="KW-1185">Reference proteome</keyword>
<dbReference type="PANTHER" id="PTHR34822:SF1">
    <property type="entry name" value="GRPB FAMILY PROTEIN"/>
    <property type="match status" value="1"/>
</dbReference>
<dbReference type="Gene3D" id="3.30.460.10">
    <property type="entry name" value="Beta Polymerase, domain 2"/>
    <property type="match status" value="1"/>
</dbReference>
<dbReference type="AlphaFoldDB" id="A4BB79"/>
<dbReference type="STRING" id="314283.MED297_11770"/>
<comment type="caution">
    <text evidence="1">The sequence shown here is derived from an EMBL/GenBank/DDBJ whole genome shotgun (WGS) entry which is preliminary data.</text>
</comment>
<dbReference type="SUPFAM" id="SSF81301">
    <property type="entry name" value="Nucleotidyltransferase"/>
    <property type="match status" value="1"/>
</dbReference>
<organism evidence="1 2">
    <name type="scientific">Reinekea blandensis MED297</name>
    <dbReference type="NCBI Taxonomy" id="314283"/>
    <lineage>
        <taxon>Bacteria</taxon>
        <taxon>Pseudomonadati</taxon>
        <taxon>Pseudomonadota</taxon>
        <taxon>Gammaproteobacteria</taxon>
        <taxon>Oceanospirillales</taxon>
        <taxon>Saccharospirillaceae</taxon>
        <taxon>Reinekea</taxon>
    </lineage>
</organism>
<dbReference type="Pfam" id="PF04229">
    <property type="entry name" value="GrpB"/>
    <property type="match status" value="1"/>
</dbReference>
<accession>A4BB79</accession>
<dbReference type="Proteomes" id="UP000005953">
    <property type="component" value="Unassembled WGS sequence"/>
</dbReference>
<dbReference type="OrthoDB" id="9799092at2"/>
<dbReference type="RefSeq" id="WP_008041991.1">
    <property type="nucleotide sequence ID" value="NZ_CH724149.1"/>
</dbReference>
<evidence type="ECO:0000313" key="1">
    <source>
        <dbReference type="EMBL" id="EAR10692.1"/>
    </source>
</evidence>
<gene>
    <name evidence="1" type="ORF">MED297_11770</name>
</gene>
<sequence>MSIGLKRGTVALREYSEQWPIEFEKERSVLLELTGSNISRIEHIGSTSVPGLKAKPIIDIGIEVKSTEDLNEIIKALPNDIYEYFGERDIEGDFFFAKGPESYRTHYIHVSFAGTSQLRDYVKFRESLRSDKNLKAEYAELKERLAEKHQSDRKLYTKLKGDLIAKVVSS</sequence>